<name>A0A0A0LK98_CUCSA</name>
<proteinExistence type="predicted"/>
<reference evidence="1 2" key="1">
    <citation type="journal article" date="2009" name="Nat. Genet.">
        <title>The genome of the cucumber, Cucumis sativus L.</title>
        <authorList>
            <person name="Huang S."/>
            <person name="Li R."/>
            <person name="Zhang Z."/>
            <person name="Li L."/>
            <person name="Gu X."/>
            <person name="Fan W."/>
            <person name="Lucas W.J."/>
            <person name="Wang X."/>
            <person name="Xie B."/>
            <person name="Ni P."/>
            <person name="Ren Y."/>
            <person name="Zhu H."/>
            <person name="Li J."/>
            <person name="Lin K."/>
            <person name="Jin W."/>
            <person name="Fei Z."/>
            <person name="Li G."/>
            <person name="Staub J."/>
            <person name="Kilian A."/>
            <person name="van der Vossen E.A."/>
            <person name="Wu Y."/>
            <person name="Guo J."/>
            <person name="He J."/>
            <person name="Jia Z."/>
            <person name="Ren Y."/>
            <person name="Tian G."/>
            <person name="Lu Y."/>
            <person name="Ruan J."/>
            <person name="Qian W."/>
            <person name="Wang M."/>
            <person name="Huang Q."/>
            <person name="Li B."/>
            <person name="Xuan Z."/>
            <person name="Cao J."/>
            <person name="Asan"/>
            <person name="Wu Z."/>
            <person name="Zhang J."/>
            <person name="Cai Q."/>
            <person name="Bai Y."/>
            <person name="Zhao B."/>
            <person name="Han Y."/>
            <person name="Li Y."/>
            <person name="Li X."/>
            <person name="Wang S."/>
            <person name="Shi Q."/>
            <person name="Liu S."/>
            <person name="Cho W.K."/>
            <person name="Kim J.Y."/>
            <person name="Xu Y."/>
            <person name="Heller-Uszynska K."/>
            <person name="Miao H."/>
            <person name="Cheng Z."/>
            <person name="Zhang S."/>
            <person name="Wu J."/>
            <person name="Yang Y."/>
            <person name="Kang H."/>
            <person name="Li M."/>
            <person name="Liang H."/>
            <person name="Ren X."/>
            <person name="Shi Z."/>
            <person name="Wen M."/>
            <person name="Jian M."/>
            <person name="Yang H."/>
            <person name="Zhang G."/>
            <person name="Yang Z."/>
            <person name="Chen R."/>
            <person name="Liu S."/>
            <person name="Li J."/>
            <person name="Ma L."/>
            <person name="Liu H."/>
            <person name="Zhou Y."/>
            <person name="Zhao J."/>
            <person name="Fang X."/>
            <person name="Li G."/>
            <person name="Fang L."/>
            <person name="Li Y."/>
            <person name="Liu D."/>
            <person name="Zheng H."/>
            <person name="Zhang Y."/>
            <person name="Qin N."/>
            <person name="Li Z."/>
            <person name="Yang G."/>
            <person name="Yang S."/>
            <person name="Bolund L."/>
            <person name="Kristiansen K."/>
            <person name="Zheng H."/>
            <person name="Li S."/>
            <person name="Zhang X."/>
            <person name="Yang H."/>
            <person name="Wang J."/>
            <person name="Sun R."/>
            <person name="Zhang B."/>
            <person name="Jiang S."/>
            <person name="Wang J."/>
            <person name="Du Y."/>
            <person name="Li S."/>
        </authorList>
    </citation>
    <scope>NUCLEOTIDE SEQUENCE [LARGE SCALE GENOMIC DNA]</scope>
    <source>
        <strain evidence="2">cv. 9930</strain>
    </source>
</reference>
<sequence length="66" mass="7471">MWWGLERISIYVAHGVRCGGFEPWGNQPCGFSWRCGVSMPLLIKAMVSPLWLTPPPVVLFLSHKDD</sequence>
<reference evidence="1 2" key="3">
    <citation type="journal article" date="2010" name="BMC Genomics">
        <title>Transcriptome sequencing and comparative analysis of cucumber flowers with different sex types.</title>
        <authorList>
            <person name="Guo S."/>
            <person name="Zheng Y."/>
            <person name="Joung J.G."/>
            <person name="Liu S."/>
            <person name="Zhang Z."/>
            <person name="Crasta O.R."/>
            <person name="Sobral B.W."/>
            <person name="Xu Y."/>
            <person name="Huang S."/>
            <person name="Fei Z."/>
        </authorList>
    </citation>
    <scope>NUCLEOTIDE SEQUENCE [LARGE SCALE GENOMIC DNA]</scope>
    <source>
        <strain evidence="2">cv. 9930</strain>
    </source>
</reference>
<organism evidence="1 2">
    <name type="scientific">Cucumis sativus</name>
    <name type="common">Cucumber</name>
    <dbReference type="NCBI Taxonomy" id="3659"/>
    <lineage>
        <taxon>Eukaryota</taxon>
        <taxon>Viridiplantae</taxon>
        <taxon>Streptophyta</taxon>
        <taxon>Embryophyta</taxon>
        <taxon>Tracheophyta</taxon>
        <taxon>Spermatophyta</taxon>
        <taxon>Magnoliopsida</taxon>
        <taxon>eudicotyledons</taxon>
        <taxon>Gunneridae</taxon>
        <taxon>Pentapetalae</taxon>
        <taxon>rosids</taxon>
        <taxon>fabids</taxon>
        <taxon>Cucurbitales</taxon>
        <taxon>Cucurbitaceae</taxon>
        <taxon>Benincaseae</taxon>
        <taxon>Cucumis</taxon>
    </lineage>
</organism>
<gene>
    <name evidence="1" type="ORF">Csa_3G905140</name>
</gene>
<dbReference type="AlphaFoldDB" id="A0A0A0LK98"/>
<dbReference type="Gramene" id="KGN60426">
    <property type="protein sequence ID" value="KGN60426"/>
    <property type="gene ID" value="Csa_3G905140"/>
</dbReference>
<protein>
    <submittedName>
        <fullName evidence="1">Uncharacterized protein</fullName>
    </submittedName>
</protein>
<evidence type="ECO:0000313" key="1">
    <source>
        <dbReference type="EMBL" id="KGN60426.1"/>
    </source>
</evidence>
<keyword evidence="2" id="KW-1185">Reference proteome</keyword>
<reference evidence="1 2" key="4">
    <citation type="journal article" date="2011" name="BMC Genomics">
        <title>RNA-Seq improves annotation of protein-coding genes in the cucumber genome.</title>
        <authorList>
            <person name="Li Z."/>
            <person name="Zhang Z."/>
            <person name="Yan P."/>
            <person name="Huang S."/>
            <person name="Fei Z."/>
            <person name="Lin K."/>
        </authorList>
    </citation>
    <scope>NUCLEOTIDE SEQUENCE [LARGE SCALE GENOMIC DNA]</scope>
    <source>
        <strain evidence="2">cv. 9930</strain>
    </source>
</reference>
<dbReference type="Proteomes" id="UP000029981">
    <property type="component" value="Chromosome 3"/>
</dbReference>
<evidence type="ECO:0000313" key="2">
    <source>
        <dbReference type="Proteomes" id="UP000029981"/>
    </source>
</evidence>
<reference evidence="1 2" key="2">
    <citation type="journal article" date="2009" name="PLoS ONE">
        <title>An integrated genetic and cytogenetic map of the cucumber genome.</title>
        <authorList>
            <person name="Ren Y."/>
            <person name="Zhang Z."/>
            <person name="Liu J."/>
            <person name="Staub J.E."/>
            <person name="Han Y."/>
            <person name="Cheng Z."/>
            <person name="Li X."/>
            <person name="Lu J."/>
            <person name="Miao H."/>
            <person name="Kang H."/>
            <person name="Xie B."/>
            <person name="Gu X."/>
            <person name="Wang X."/>
            <person name="Du Y."/>
            <person name="Jin W."/>
            <person name="Huang S."/>
        </authorList>
    </citation>
    <scope>NUCLEOTIDE SEQUENCE [LARGE SCALE GENOMIC DNA]</scope>
    <source>
        <strain evidence="2">cv. 9930</strain>
    </source>
</reference>
<dbReference type="EMBL" id="CM002924">
    <property type="protein sequence ID" value="KGN60426.1"/>
    <property type="molecule type" value="Genomic_DNA"/>
</dbReference>
<accession>A0A0A0LK98</accession>